<dbReference type="GO" id="GO:0090313">
    <property type="term" value="P:regulation of protein targeting to membrane"/>
    <property type="evidence" value="ECO:0007669"/>
    <property type="project" value="TreeGrafter"/>
</dbReference>
<dbReference type="PANTHER" id="PTHR30441:SF8">
    <property type="entry name" value="DUF748 DOMAIN-CONTAINING PROTEIN"/>
    <property type="match status" value="1"/>
</dbReference>
<keyword evidence="1" id="KW-0472">Membrane</keyword>
<evidence type="ECO:0000256" key="1">
    <source>
        <dbReference type="SAM" id="Phobius"/>
    </source>
</evidence>
<evidence type="ECO:0000313" key="3">
    <source>
        <dbReference type="EMBL" id="KXF82530.1"/>
    </source>
</evidence>
<dbReference type="OrthoDB" id="5912765at2"/>
<reference evidence="3 4" key="1">
    <citation type="submission" date="2015-11" db="EMBL/GenBank/DDBJ databases">
        <title>Genomic Taxonomy of the Vibrionaceae.</title>
        <authorList>
            <person name="Gomez-Gil B."/>
            <person name="Enciso-Ibarra J."/>
        </authorList>
    </citation>
    <scope>NUCLEOTIDE SEQUENCE [LARGE SCALE GENOMIC DNA]</scope>
    <source>
        <strain evidence="3 4">CAIM 912</strain>
    </source>
</reference>
<evidence type="ECO:0000313" key="4">
    <source>
        <dbReference type="Proteomes" id="UP000070529"/>
    </source>
</evidence>
<gene>
    <name evidence="3" type="ORF">ATN88_21040</name>
</gene>
<protein>
    <recommendedName>
        <fullName evidence="2">AsmA domain-containing protein</fullName>
    </recommendedName>
</protein>
<proteinExistence type="predicted"/>
<dbReference type="GO" id="GO:0005886">
    <property type="term" value="C:plasma membrane"/>
    <property type="evidence" value="ECO:0007669"/>
    <property type="project" value="TreeGrafter"/>
</dbReference>
<accession>A0A135IAN8</accession>
<dbReference type="InterPro" id="IPR007844">
    <property type="entry name" value="AsmA"/>
</dbReference>
<comment type="caution">
    <text evidence="3">The sequence shown here is derived from an EMBL/GenBank/DDBJ whole genome shotgun (WGS) entry which is preliminary data.</text>
</comment>
<keyword evidence="1" id="KW-1133">Transmembrane helix</keyword>
<dbReference type="EMBL" id="LNTY01000022">
    <property type="protein sequence ID" value="KXF82530.1"/>
    <property type="molecule type" value="Genomic_DNA"/>
</dbReference>
<dbReference type="PANTHER" id="PTHR30441">
    <property type="entry name" value="DUF748 DOMAIN-CONTAINING PROTEIN"/>
    <property type="match status" value="1"/>
</dbReference>
<dbReference type="RefSeq" id="WP_067413361.1">
    <property type="nucleotide sequence ID" value="NZ_LNTY01000022.1"/>
</dbReference>
<dbReference type="AlphaFoldDB" id="A0A135IAN8"/>
<evidence type="ECO:0000259" key="2">
    <source>
        <dbReference type="Pfam" id="PF05170"/>
    </source>
</evidence>
<dbReference type="Pfam" id="PF05170">
    <property type="entry name" value="AsmA"/>
    <property type="match status" value="1"/>
</dbReference>
<feature type="transmembrane region" description="Helical" evidence="1">
    <location>
        <begin position="7"/>
        <end position="26"/>
    </location>
</feature>
<dbReference type="Proteomes" id="UP000070529">
    <property type="component" value="Unassembled WGS sequence"/>
</dbReference>
<sequence>MRLLAKLFASVIIVVAVALLTVVALLHTQYGLTMAKHAVSTFSDYELTADELRYDITKPFTLTFIQPELLNSKDETGADSYRANYVAASFAPLSFIGSEPTLNSVVIKGATFTDQWQQSLPKALIIKHMALDDISYAGKTVAFKEAAIQLTDWQNSASPWGDWQGQFLFSTPMVEVDGLPISNLLLDSERDDDAWEIWGISFNSPWGNITGSATLADSRQWLFHQLTLSDAQLEHSDALTRVVEQWQAFTKDNEITFRRLDLLDISASFDTVTVEHLNASLQGVTLRQGQPLFSTTSALLSFNTSLLRYNDWVMTDMLAEASLSGAGIEVNAFSTKFDEEGFLSFAGTLSPSALELDNLIVSGLSLNAEDQVFQSSLGALSALKDISLDNVTIKHTSVVHLDPTFPLQVVGLNLRGQNLTVKKGGESGLWHGKLSASAASASINRIPVSSPYFSMKSDNGKWQLDPLSLSFIQGQLSAKADIDLSKSSAPWHVTASGLSIPNDLYLRWIGLPLGINGEHDIDVSLSGLASDEDSFAYSLSGELSATPHRMWINADKGQSLSQGVLSVINHRMRDESAEPRPLATGGITLLADRGRITLHRLSSKKTTRA</sequence>
<organism evidence="3 4">
    <name type="scientific">Enterovibrio coralii</name>
    <dbReference type="NCBI Taxonomy" id="294935"/>
    <lineage>
        <taxon>Bacteria</taxon>
        <taxon>Pseudomonadati</taxon>
        <taxon>Pseudomonadota</taxon>
        <taxon>Gammaproteobacteria</taxon>
        <taxon>Vibrionales</taxon>
        <taxon>Vibrionaceae</taxon>
        <taxon>Enterovibrio</taxon>
    </lineage>
</organism>
<feature type="domain" description="AsmA" evidence="2">
    <location>
        <begin position="426"/>
        <end position="544"/>
    </location>
</feature>
<keyword evidence="4" id="KW-1185">Reference proteome</keyword>
<keyword evidence="1" id="KW-0812">Transmembrane</keyword>
<dbReference type="STRING" id="294935.ATN88_21040"/>
<dbReference type="InterPro" id="IPR052894">
    <property type="entry name" value="AsmA-related"/>
</dbReference>
<name>A0A135IAN8_9GAMM</name>